<dbReference type="AlphaFoldDB" id="A0A210PG96"/>
<evidence type="ECO:0000259" key="7">
    <source>
        <dbReference type="Pfam" id="PF00394"/>
    </source>
</evidence>
<dbReference type="InterPro" id="IPR002355">
    <property type="entry name" value="Cu_oxidase_Cu_BS"/>
</dbReference>
<dbReference type="Pfam" id="PF07732">
    <property type="entry name" value="Cu-oxidase_3"/>
    <property type="match status" value="1"/>
</dbReference>
<accession>A0A210PG96</accession>
<evidence type="ECO:0000256" key="6">
    <source>
        <dbReference type="SAM" id="SignalP"/>
    </source>
</evidence>
<dbReference type="InterPro" id="IPR001117">
    <property type="entry name" value="Cu-oxidase_2nd"/>
</dbReference>
<dbReference type="CDD" id="cd13905">
    <property type="entry name" value="CuRO_3_tcLLC2_insect_like"/>
    <property type="match status" value="1"/>
</dbReference>
<dbReference type="GO" id="GO:0005507">
    <property type="term" value="F:copper ion binding"/>
    <property type="evidence" value="ECO:0007669"/>
    <property type="project" value="InterPro"/>
</dbReference>
<evidence type="ECO:0000313" key="10">
    <source>
        <dbReference type="EMBL" id="OWF35518.1"/>
    </source>
</evidence>
<dbReference type="Gene3D" id="2.60.40.420">
    <property type="entry name" value="Cupredoxins - blue copper proteins"/>
    <property type="match status" value="3"/>
</dbReference>
<dbReference type="GO" id="GO:0006826">
    <property type="term" value="P:iron ion transport"/>
    <property type="evidence" value="ECO:0007669"/>
    <property type="project" value="TreeGrafter"/>
</dbReference>
<dbReference type="Pfam" id="PF00394">
    <property type="entry name" value="Cu-oxidase"/>
    <property type="match status" value="1"/>
</dbReference>
<feature type="domain" description="Plastocyanin-like" evidence="8">
    <location>
        <begin position="470"/>
        <end position="613"/>
    </location>
</feature>
<dbReference type="PROSITE" id="PS00080">
    <property type="entry name" value="MULTICOPPER_OXIDASE2"/>
    <property type="match status" value="1"/>
</dbReference>
<feature type="signal peptide" evidence="6">
    <location>
        <begin position="1"/>
        <end position="20"/>
    </location>
</feature>
<dbReference type="GO" id="GO:0005886">
    <property type="term" value="C:plasma membrane"/>
    <property type="evidence" value="ECO:0007669"/>
    <property type="project" value="TreeGrafter"/>
</dbReference>
<feature type="transmembrane region" description="Helical" evidence="5">
    <location>
        <begin position="676"/>
        <end position="696"/>
    </location>
</feature>
<evidence type="ECO:0000259" key="9">
    <source>
        <dbReference type="Pfam" id="PF07732"/>
    </source>
</evidence>
<evidence type="ECO:0000256" key="1">
    <source>
        <dbReference type="ARBA" id="ARBA00010609"/>
    </source>
</evidence>
<keyword evidence="5" id="KW-0472">Membrane</keyword>
<protein>
    <submittedName>
        <fullName evidence="10">Laccase-2</fullName>
    </submittedName>
</protein>
<gene>
    <name evidence="10" type="ORF">KP79_PYT11397</name>
</gene>
<keyword evidence="3" id="KW-0560">Oxidoreductase</keyword>
<dbReference type="OrthoDB" id="2121828at2759"/>
<feature type="domain" description="Plastocyanin-like" evidence="9">
    <location>
        <begin position="87"/>
        <end position="188"/>
    </location>
</feature>
<dbReference type="CDD" id="cd13858">
    <property type="entry name" value="CuRO_1_tcLCC2_insect_like"/>
    <property type="match status" value="1"/>
</dbReference>
<reference evidence="10 11" key="1">
    <citation type="journal article" date="2017" name="Nat. Ecol. Evol.">
        <title>Scallop genome provides insights into evolution of bilaterian karyotype and development.</title>
        <authorList>
            <person name="Wang S."/>
            <person name="Zhang J."/>
            <person name="Jiao W."/>
            <person name="Li J."/>
            <person name="Xun X."/>
            <person name="Sun Y."/>
            <person name="Guo X."/>
            <person name="Huan P."/>
            <person name="Dong B."/>
            <person name="Zhang L."/>
            <person name="Hu X."/>
            <person name="Sun X."/>
            <person name="Wang J."/>
            <person name="Zhao C."/>
            <person name="Wang Y."/>
            <person name="Wang D."/>
            <person name="Huang X."/>
            <person name="Wang R."/>
            <person name="Lv J."/>
            <person name="Li Y."/>
            <person name="Zhang Z."/>
            <person name="Liu B."/>
            <person name="Lu W."/>
            <person name="Hui Y."/>
            <person name="Liang J."/>
            <person name="Zhou Z."/>
            <person name="Hou R."/>
            <person name="Li X."/>
            <person name="Liu Y."/>
            <person name="Li H."/>
            <person name="Ning X."/>
            <person name="Lin Y."/>
            <person name="Zhao L."/>
            <person name="Xing Q."/>
            <person name="Dou J."/>
            <person name="Li Y."/>
            <person name="Mao J."/>
            <person name="Guo H."/>
            <person name="Dou H."/>
            <person name="Li T."/>
            <person name="Mu C."/>
            <person name="Jiang W."/>
            <person name="Fu Q."/>
            <person name="Fu X."/>
            <person name="Miao Y."/>
            <person name="Liu J."/>
            <person name="Yu Q."/>
            <person name="Li R."/>
            <person name="Liao H."/>
            <person name="Li X."/>
            <person name="Kong Y."/>
            <person name="Jiang Z."/>
            <person name="Chourrout D."/>
            <person name="Li R."/>
            <person name="Bao Z."/>
        </authorList>
    </citation>
    <scope>NUCLEOTIDE SEQUENCE [LARGE SCALE GENOMIC DNA]</scope>
    <source>
        <strain evidence="10 11">PY_sf001</strain>
    </source>
</reference>
<dbReference type="PANTHER" id="PTHR11709">
    <property type="entry name" value="MULTI-COPPER OXIDASE"/>
    <property type="match status" value="1"/>
</dbReference>
<dbReference type="InterPro" id="IPR008972">
    <property type="entry name" value="Cupredoxin"/>
</dbReference>
<evidence type="ECO:0000256" key="5">
    <source>
        <dbReference type="SAM" id="Phobius"/>
    </source>
</evidence>
<dbReference type="CDD" id="cd13884">
    <property type="entry name" value="CuRO_2_tcLCC_insect_like"/>
    <property type="match status" value="1"/>
</dbReference>
<keyword evidence="4" id="KW-0186">Copper</keyword>
<evidence type="ECO:0000256" key="2">
    <source>
        <dbReference type="ARBA" id="ARBA00022723"/>
    </source>
</evidence>
<organism evidence="10 11">
    <name type="scientific">Mizuhopecten yessoensis</name>
    <name type="common">Japanese scallop</name>
    <name type="synonym">Patinopecten yessoensis</name>
    <dbReference type="NCBI Taxonomy" id="6573"/>
    <lineage>
        <taxon>Eukaryota</taxon>
        <taxon>Metazoa</taxon>
        <taxon>Spiralia</taxon>
        <taxon>Lophotrochozoa</taxon>
        <taxon>Mollusca</taxon>
        <taxon>Bivalvia</taxon>
        <taxon>Autobranchia</taxon>
        <taxon>Pteriomorphia</taxon>
        <taxon>Pectinida</taxon>
        <taxon>Pectinoidea</taxon>
        <taxon>Pectinidae</taxon>
        <taxon>Mizuhopecten</taxon>
    </lineage>
</organism>
<keyword evidence="5" id="KW-1133">Transmembrane helix</keyword>
<keyword evidence="2" id="KW-0479">Metal-binding</keyword>
<dbReference type="PANTHER" id="PTHR11709:SF394">
    <property type="entry name" value="FI03373P-RELATED"/>
    <property type="match status" value="1"/>
</dbReference>
<feature type="chain" id="PRO_5012487843" evidence="6">
    <location>
        <begin position="21"/>
        <end position="726"/>
    </location>
</feature>
<dbReference type="EMBL" id="NEDP02076723">
    <property type="protein sequence ID" value="OWF35518.1"/>
    <property type="molecule type" value="Genomic_DNA"/>
</dbReference>
<keyword evidence="5" id="KW-0812">Transmembrane</keyword>
<name>A0A210PG96_MIZYE</name>
<evidence type="ECO:0000259" key="8">
    <source>
        <dbReference type="Pfam" id="PF07731"/>
    </source>
</evidence>
<dbReference type="SUPFAM" id="SSF49503">
    <property type="entry name" value="Cupredoxins"/>
    <property type="match status" value="3"/>
</dbReference>
<dbReference type="GO" id="GO:0016491">
    <property type="term" value="F:oxidoreductase activity"/>
    <property type="evidence" value="ECO:0007669"/>
    <property type="project" value="UniProtKB-KW"/>
</dbReference>
<evidence type="ECO:0000313" key="11">
    <source>
        <dbReference type="Proteomes" id="UP000242188"/>
    </source>
</evidence>
<dbReference type="InterPro" id="IPR011707">
    <property type="entry name" value="Cu-oxidase-like_N"/>
</dbReference>
<dbReference type="InterPro" id="IPR011706">
    <property type="entry name" value="Cu-oxidase_C"/>
</dbReference>
<keyword evidence="6" id="KW-0732">Signal</keyword>
<dbReference type="Proteomes" id="UP000242188">
    <property type="component" value="Unassembled WGS sequence"/>
</dbReference>
<feature type="domain" description="Plastocyanin-like" evidence="7">
    <location>
        <begin position="243"/>
        <end position="363"/>
    </location>
</feature>
<comment type="similarity">
    <text evidence="1">Belongs to the multicopper oxidase family.</text>
</comment>
<evidence type="ECO:0000256" key="4">
    <source>
        <dbReference type="ARBA" id="ARBA00023008"/>
    </source>
</evidence>
<keyword evidence="11" id="KW-1185">Reference proteome</keyword>
<dbReference type="Pfam" id="PF07731">
    <property type="entry name" value="Cu-oxidase_2"/>
    <property type="match status" value="1"/>
</dbReference>
<evidence type="ECO:0000256" key="3">
    <source>
        <dbReference type="ARBA" id="ARBA00023002"/>
    </source>
</evidence>
<comment type="caution">
    <text evidence="10">The sequence shown here is derived from an EMBL/GenBank/DDBJ whole genome shotgun (WGS) entry which is preliminary data.</text>
</comment>
<dbReference type="InterPro" id="IPR045087">
    <property type="entry name" value="Cu-oxidase_fam"/>
</dbReference>
<proteinExistence type="inferred from homology"/>
<dbReference type="FunFam" id="2.60.40.420:FF:000045">
    <property type="entry name" value="Laccase 2"/>
    <property type="match status" value="1"/>
</dbReference>
<sequence length="726" mass="81734">MVWGQFALTVLFLAMRSSFGYECDKSATVCRTSLVIEDRITMMHEDHKKVYPHKGKLYRFDVDNPDNATEIPLEGVITGDGYEPGRLVVVANNSMPGPPIIVYVGQRLIIDVTNKLPSDTVTIHWHGLPQHGTPWMDGVPFITQCPILSGQTFTYDFIVEPKGTYWYHAHTGSMRSNGLNGAFVIREPYSTIPEHIMVVQGFNHNRSSDLDFKKMLIGHFENRQPMPTTESVDGGFFSRFFLTSALINGKGRYYPNLTTEDHNFAPLTMYDVQFGNTYRFRVVNVGAQYPMRISIDNHNLTLTASDGFDFKPVVAESFIINPGERYDFFIVAEQPRANYWVRTETIEYPNPHKAKAILRYSGAGDEEPTTSRKICTPTDRCLVVNCPFTYFPAGTFTDCMRFDQLRSLLDNDPAPVPTGNEALVEHFLNFAFPGIDYFPSSVNGRQFRFPKVSALTQPFEIDTSCDDQDCGSEKLCQCSHSLPLHHNDVVQLVILNMGVGTGWSHPIHLHGYSFYVLKMGYATYNETTAKFIAPNPDIDCRGDFCNDATWSDPSWLGDNVPGLELTNPTRKDTIIIPSGGYAVIRIKADNPGVWLMHCHIELHANDGMMMYINNSYGMHPPPPDGFPICHSFPSEYRARKHASNGGNMTTSAPVTRIVTQIEEVEVFEDDGYGMKAFWIGIAVMGVVCLLLIAYILHLRKMVKVLEEWKKSAVETKGVDNPSFSKF</sequence>